<dbReference type="PROSITE" id="PS51892">
    <property type="entry name" value="SUBTILASE"/>
    <property type="match status" value="1"/>
</dbReference>
<evidence type="ECO:0000256" key="7">
    <source>
        <dbReference type="ARBA" id="ARBA00022825"/>
    </source>
</evidence>
<dbReference type="GO" id="GO:0004252">
    <property type="term" value="F:serine-type endopeptidase activity"/>
    <property type="evidence" value="ECO:0007669"/>
    <property type="project" value="UniProtKB-UniRule"/>
</dbReference>
<dbReference type="PROSITE" id="PS00136">
    <property type="entry name" value="SUBTILASE_ASP"/>
    <property type="match status" value="1"/>
</dbReference>
<dbReference type="InterPro" id="IPR022398">
    <property type="entry name" value="Peptidase_S8_His-AS"/>
</dbReference>
<dbReference type="PANTHER" id="PTHR43806">
    <property type="entry name" value="PEPTIDASE S8"/>
    <property type="match status" value="1"/>
</dbReference>
<feature type="active site" description="Charge relay system" evidence="8 9">
    <location>
        <position position="74"/>
    </location>
</feature>
<feature type="active site" description="Charge relay system" evidence="8 9">
    <location>
        <position position="384"/>
    </location>
</feature>
<proteinExistence type="inferred from homology"/>
<comment type="caution">
    <text evidence="14">The sequence shown here is derived from an EMBL/GenBank/DDBJ whole genome shotgun (WGS) entry which is preliminary data.</text>
</comment>
<dbReference type="GO" id="GO:0006508">
    <property type="term" value="P:proteolysis"/>
    <property type="evidence" value="ECO:0007669"/>
    <property type="project" value="UniProtKB-KW"/>
</dbReference>
<dbReference type="Gene3D" id="3.40.50.200">
    <property type="entry name" value="Peptidase S8/S53 domain"/>
    <property type="match status" value="1"/>
</dbReference>
<evidence type="ECO:0000259" key="13">
    <source>
        <dbReference type="Pfam" id="PF06280"/>
    </source>
</evidence>
<dbReference type="PRINTS" id="PR00723">
    <property type="entry name" value="SUBTILISIN"/>
</dbReference>
<dbReference type="PROSITE" id="PS00137">
    <property type="entry name" value="SUBTILASE_HIS"/>
    <property type="match status" value="1"/>
</dbReference>
<dbReference type="PROSITE" id="PS00138">
    <property type="entry name" value="SUBTILASE_SER"/>
    <property type="match status" value="1"/>
</dbReference>
<dbReference type="InterPro" id="IPR000209">
    <property type="entry name" value="Peptidase_S8/S53_dom"/>
</dbReference>
<dbReference type="Proteomes" id="UP000612746">
    <property type="component" value="Unassembled WGS sequence"/>
</dbReference>
<dbReference type="Pfam" id="PF02225">
    <property type="entry name" value="PA"/>
    <property type="match status" value="1"/>
</dbReference>
<dbReference type="Pfam" id="PF06280">
    <property type="entry name" value="fn3_5"/>
    <property type="match status" value="1"/>
</dbReference>
<dbReference type="Gene3D" id="3.50.30.30">
    <property type="match status" value="1"/>
</dbReference>
<dbReference type="InterPro" id="IPR036852">
    <property type="entry name" value="Peptidase_S8/S53_dom_sf"/>
</dbReference>
<dbReference type="OrthoDB" id="206201at2759"/>
<evidence type="ECO:0000313" key="15">
    <source>
        <dbReference type="Proteomes" id="UP000612746"/>
    </source>
</evidence>
<evidence type="ECO:0000256" key="2">
    <source>
        <dbReference type="ARBA" id="ARBA00022512"/>
    </source>
</evidence>
<dbReference type="InterPro" id="IPR003137">
    <property type="entry name" value="PA_domain"/>
</dbReference>
<evidence type="ECO:0000256" key="1">
    <source>
        <dbReference type="ARBA" id="ARBA00011073"/>
    </source>
</evidence>
<dbReference type="InterPro" id="IPR015500">
    <property type="entry name" value="Peptidase_S8_subtilisin-rel"/>
</dbReference>
<accession>A0A8H7PGQ1</accession>
<dbReference type="SUPFAM" id="SSF52025">
    <property type="entry name" value="PA domain"/>
    <property type="match status" value="1"/>
</dbReference>
<name>A0A8H7PGQ1_9FUNG</name>
<reference evidence="14" key="1">
    <citation type="submission" date="2020-12" db="EMBL/GenBank/DDBJ databases">
        <title>Metabolic potential, ecology and presence of endohyphal bacteria is reflected in genomic diversity of Mucoromycotina.</title>
        <authorList>
            <person name="Muszewska A."/>
            <person name="Okrasinska A."/>
            <person name="Steczkiewicz K."/>
            <person name="Drgas O."/>
            <person name="Orlowska M."/>
            <person name="Perlinska-Lenart U."/>
            <person name="Aleksandrzak-Piekarczyk T."/>
            <person name="Szatraj K."/>
            <person name="Zielenkiewicz U."/>
            <person name="Pilsyk S."/>
            <person name="Malc E."/>
            <person name="Mieczkowski P."/>
            <person name="Kruszewska J.S."/>
            <person name="Biernat P."/>
            <person name="Pawlowska J."/>
        </authorList>
    </citation>
    <scope>NUCLEOTIDE SEQUENCE</scope>
    <source>
        <strain evidence="14">WA0000051536</strain>
    </source>
</reference>
<protein>
    <recommendedName>
        <fullName evidence="16">Peptidase S8/S53 domain-containing protein</fullName>
    </recommendedName>
</protein>
<dbReference type="AlphaFoldDB" id="A0A8H7PGQ1"/>
<feature type="non-terminal residue" evidence="14">
    <location>
        <position position="759"/>
    </location>
</feature>
<feature type="domain" description="C5a peptidase/Subtilisin-like protease SBT2-like Fn3-like" evidence="13">
    <location>
        <begin position="461"/>
        <end position="578"/>
    </location>
</feature>
<dbReference type="EMBL" id="JAEPRA010000018">
    <property type="protein sequence ID" value="KAG2173533.1"/>
    <property type="molecule type" value="Genomic_DNA"/>
</dbReference>
<evidence type="ECO:0000256" key="8">
    <source>
        <dbReference type="PIRSR" id="PIRSR615500-1"/>
    </source>
</evidence>
<dbReference type="InterPro" id="IPR010435">
    <property type="entry name" value="C5a/SBT2-like_Fn3"/>
</dbReference>
<dbReference type="InterPro" id="IPR023827">
    <property type="entry name" value="Peptidase_S8_Asp-AS"/>
</dbReference>
<evidence type="ECO:0000313" key="14">
    <source>
        <dbReference type="EMBL" id="KAG2173533.1"/>
    </source>
</evidence>
<dbReference type="PANTHER" id="PTHR43806:SF66">
    <property type="entry name" value="SERIN ENDOPEPTIDASE"/>
    <property type="match status" value="1"/>
</dbReference>
<evidence type="ECO:0000256" key="9">
    <source>
        <dbReference type="PROSITE-ProRule" id="PRU01240"/>
    </source>
</evidence>
<sequence>YQQLRTDGSGIRIGVIDSGVDYRHPALGGCFGANCKVRYGYDLVGDDYNGDFATLKPDPDPMDSCDTGSDATGHGTHISGILAADDKELNWTGVAPGATLGMWRVFSCQNVLTPNDILIKAMEMAYKADMDIVNLSFGENGGWAEDPLSVVADRMVEAGVHVVVASGDSGGNGVFLTAAPASGRNVISTGSIDNRLVAAHVLDIQGLQQGSIVYRTADNFPIYNQTHHPLVSVSKSHNRSGNACASLPHNLTNAYVVTNRGDCSDYTQATNLQQAGAAAVILVSLLGQDTNIGLISVGIPVVSVPFDNGQQIQHLLRKKNRLSARLTTVLSTLPVLSGGQVSSLSTLGPTNELELKPELSAVGGYVFSTLPRYLGSYGTMSGTSMSSPWVAGSIALLLGYNKELTPQQVRTALMNYAQPVNTTITNNPMIDSPIRQGAGVADIISTIACVKTLSVNPPKLNLNDTQHFTNTHSLTITNHQDSELTVYISCQNSATVAGYNISNAMDFEPLEPISFLAMNRSSDYAHIGIASSKMVLLPGQNATISLDITPPTTNNRFHSFYGGYIVVRTSGCTASVPFIGMSGNMSELPILDRSTSFPFPSIGNPNNTILASNETGQYVLNQTFPSVLARLLTGTAIAQIQVLDQHHHILGDVPLQITTNQTSPNPRAWVVRNLQKTVNGATDFKVWKWDFTYLPVNATMYGQNRQLDKMQTVTPGTYRLKLRTLKVFGNRNNIHDWEQWTSPPLQVKSMPVKHHSHAD</sequence>
<evidence type="ECO:0008006" key="16">
    <source>
        <dbReference type="Google" id="ProtNLM"/>
    </source>
</evidence>
<evidence type="ECO:0000256" key="4">
    <source>
        <dbReference type="ARBA" id="ARBA00022670"/>
    </source>
</evidence>
<organism evidence="14 15">
    <name type="scientific">Umbelopsis vinacea</name>
    <dbReference type="NCBI Taxonomy" id="44442"/>
    <lineage>
        <taxon>Eukaryota</taxon>
        <taxon>Fungi</taxon>
        <taxon>Fungi incertae sedis</taxon>
        <taxon>Mucoromycota</taxon>
        <taxon>Mucoromycotina</taxon>
        <taxon>Umbelopsidomycetes</taxon>
        <taxon>Umbelopsidales</taxon>
        <taxon>Umbelopsidaceae</taxon>
        <taxon>Umbelopsis</taxon>
    </lineage>
</organism>
<gene>
    <name evidence="14" type="ORF">INT44_007124</name>
</gene>
<keyword evidence="7 9" id="KW-0720">Serine protease</keyword>
<feature type="domain" description="PA" evidence="12">
    <location>
        <begin position="229"/>
        <end position="312"/>
    </location>
</feature>
<evidence type="ECO:0000256" key="10">
    <source>
        <dbReference type="RuleBase" id="RU003355"/>
    </source>
</evidence>
<comment type="similarity">
    <text evidence="1 9 10">Belongs to the peptidase S8 family.</text>
</comment>
<dbReference type="GO" id="GO:0005615">
    <property type="term" value="C:extracellular space"/>
    <property type="evidence" value="ECO:0007669"/>
    <property type="project" value="TreeGrafter"/>
</dbReference>
<dbReference type="CDD" id="cd07489">
    <property type="entry name" value="Peptidases_S8_5"/>
    <property type="match status" value="1"/>
</dbReference>
<evidence type="ECO:0000256" key="6">
    <source>
        <dbReference type="ARBA" id="ARBA00022801"/>
    </source>
</evidence>
<dbReference type="InterPro" id="IPR023828">
    <property type="entry name" value="Peptidase_S8_Ser-AS"/>
</dbReference>
<keyword evidence="15" id="KW-1185">Reference proteome</keyword>
<feature type="domain" description="Peptidase S8/S53" evidence="11">
    <location>
        <begin position="8"/>
        <end position="423"/>
    </location>
</feature>
<keyword evidence="2" id="KW-0134">Cell wall</keyword>
<evidence type="ECO:0000259" key="12">
    <source>
        <dbReference type="Pfam" id="PF02225"/>
    </source>
</evidence>
<keyword evidence="6 9" id="KW-0378">Hydrolase</keyword>
<keyword evidence="3" id="KW-0964">Secreted</keyword>
<dbReference type="InterPro" id="IPR046450">
    <property type="entry name" value="PA_dom_sf"/>
</dbReference>
<evidence type="ECO:0000259" key="11">
    <source>
        <dbReference type="Pfam" id="PF00082"/>
    </source>
</evidence>
<dbReference type="InterPro" id="IPR050131">
    <property type="entry name" value="Peptidase_S8_subtilisin-like"/>
</dbReference>
<dbReference type="CDD" id="cd00538">
    <property type="entry name" value="PA"/>
    <property type="match status" value="1"/>
</dbReference>
<keyword evidence="4 9" id="KW-0645">Protease</keyword>
<dbReference type="SUPFAM" id="SSF52743">
    <property type="entry name" value="Subtilisin-like"/>
    <property type="match status" value="1"/>
</dbReference>
<evidence type="ECO:0000256" key="5">
    <source>
        <dbReference type="ARBA" id="ARBA00022729"/>
    </source>
</evidence>
<evidence type="ECO:0000256" key="3">
    <source>
        <dbReference type="ARBA" id="ARBA00022525"/>
    </source>
</evidence>
<dbReference type="Pfam" id="PF00082">
    <property type="entry name" value="Peptidase_S8"/>
    <property type="match status" value="1"/>
</dbReference>
<feature type="active site" description="Charge relay system" evidence="8 9">
    <location>
        <position position="17"/>
    </location>
</feature>
<keyword evidence="5" id="KW-0732">Signal</keyword>
<dbReference type="InterPro" id="IPR034187">
    <property type="entry name" value="Peptidases_S8_5"/>
</dbReference>
<dbReference type="GO" id="GO:0016020">
    <property type="term" value="C:membrane"/>
    <property type="evidence" value="ECO:0007669"/>
    <property type="project" value="InterPro"/>
</dbReference>